<dbReference type="InterPro" id="IPR036249">
    <property type="entry name" value="Thioredoxin-like_sf"/>
</dbReference>
<organism evidence="3 4">
    <name type="scientific">Candidatus Phaeomarinibacter ectocarpi</name>
    <dbReference type="NCBI Taxonomy" id="1458461"/>
    <lineage>
        <taxon>Bacteria</taxon>
        <taxon>Pseudomonadati</taxon>
        <taxon>Pseudomonadota</taxon>
        <taxon>Alphaproteobacteria</taxon>
        <taxon>Hyphomicrobiales</taxon>
        <taxon>Parvibaculaceae</taxon>
        <taxon>Candidatus Phaeomarinibacter</taxon>
    </lineage>
</organism>
<dbReference type="PROSITE" id="PS50404">
    <property type="entry name" value="GST_NTER"/>
    <property type="match status" value="1"/>
</dbReference>
<dbReference type="InterPro" id="IPR004045">
    <property type="entry name" value="Glutathione_S-Trfase_N"/>
</dbReference>
<dbReference type="Proteomes" id="UP000032160">
    <property type="component" value="Chromosome I"/>
</dbReference>
<keyword evidence="3" id="KW-0808">Transferase</keyword>
<dbReference type="PROSITE" id="PS50405">
    <property type="entry name" value="GST_CTER"/>
    <property type="match status" value="1"/>
</dbReference>
<evidence type="ECO:0000259" key="1">
    <source>
        <dbReference type="PROSITE" id="PS50404"/>
    </source>
</evidence>
<keyword evidence="4" id="KW-1185">Reference proteome</keyword>
<dbReference type="KEGG" id="pect:BN1012_Phect1001"/>
<dbReference type="HOGENOM" id="CLU_039745_2_0_5"/>
<sequence>MSDKIIFHQYEISPFSEKVRIIFGIKGIEWHAVDQPVIMPKPDLVCLTGGYRKIPVMQIGADIYCDSQIIVRELERRFPTTALPDGNGLGAALGFWTDREVFQANVAITFGSIGEHVDESFKKDREALSGRSFNTDEMKQAVPIMLEQMRAHLAMLESQLADGRKFLLGDKPGLTDASAYYNIWFARAANPDGGDLFDSFKAVQAWELRVRNIGHGTRHEMSTEDAIAIAKDATSTAYEQEDPHEPNGLKPGMAVQVMADDYGRDPIAGTLVSSSASQIAIRRSDDRVGEVVVHFPRAGFWVLPG</sequence>
<dbReference type="SUPFAM" id="SSF52833">
    <property type="entry name" value="Thioredoxin-like"/>
    <property type="match status" value="1"/>
</dbReference>
<dbReference type="Pfam" id="PF13410">
    <property type="entry name" value="GST_C_2"/>
    <property type="match status" value="1"/>
</dbReference>
<dbReference type="EMBL" id="HG966617">
    <property type="protein sequence ID" value="CDO59215.1"/>
    <property type="molecule type" value="Genomic_DNA"/>
</dbReference>
<gene>
    <name evidence="3" type="ORF">BN1012_Phect1001</name>
</gene>
<evidence type="ECO:0000313" key="3">
    <source>
        <dbReference type="EMBL" id="CDO59215.1"/>
    </source>
</evidence>
<dbReference type="PATRIC" id="fig|1458461.3.peg.1001"/>
<dbReference type="RefSeq" id="WP_043949936.1">
    <property type="nucleotide sequence ID" value="NZ_HG966617.1"/>
</dbReference>
<dbReference type="CDD" id="cd00570">
    <property type="entry name" value="GST_N_family"/>
    <property type="match status" value="1"/>
</dbReference>
<accession>X5ML72</accession>
<dbReference type="AlphaFoldDB" id="X5ML72"/>
<dbReference type="GO" id="GO:0016740">
    <property type="term" value="F:transferase activity"/>
    <property type="evidence" value="ECO:0007669"/>
    <property type="project" value="UniProtKB-KW"/>
</dbReference>
<dbReference type="STRING" id="1458461.BN1012_Phect1001"/>
<feature type="domain" description="GST C-terminal" evidence="2">
    <location>
        <begin position="99"/>
        <end position="233"/>
    </location>
</feature>
<feature type="domain" description="GST N-terminal" evidence="1">
    <location>
        <begin position="3"/>
        <end position="82"/>
    </location>
</feature>
<dbReference type="Pfam" id="PF13417">
    <property type="entry name" value="GST_N_3"/>
    <property type="match status" value="1"/>
</dbReference>
<dbReference type="OrthoDB" id="5791869at2"/>
<proteinExistence type="predicted"/>
<dbReference type="InterPro" id="IPR036282">
    <property type="entry name" value="Glutathione-S-Trfase_C_sf"/>
</dbReference>
<dbReference type="InterPro" id="IPR010987">
    <property type="entry name" value="Glutathione-S-Trfase_C-like"/>
</dbReference>
<reference evidence="3 4" key="1">
    <citation type="journal article" date="2014" name="Front. Genet.">
        <title>Genome and metabolic network of "Candidatus Phaeomarinobacter ectocarpi" Ec32, a new candidate genus of Alphaproteobacteria frequently associated with brown algae.</title>
        <authorList>
            <person name="Dittami S.M."/>
            <person name="Barbeyron T."/>
            <person name="Boyen C."/>
            <person name="Cambefort J."/>
            <person name="Collet G."/>
            <person name="Delage L."/>
            <person name="Gobet A."/>
            <person name="Groisillier A."/>
            <person name="Leblanc C."/>
            <person name="Michel G."/>
            <person name="Scornet D."/>
            <person name="Siegel A."/>
            <person name="Tapia J.E."/>
            <person name="Tonon T."/>
        </authorList>
    </citation>
    <scope>NUCLEOTIDE SEQUENCE [LARGE SCALE GENOMIC DNA]</scope>
    <source>
        <strain evidence="3 4">Ec32</strain>
    </source>
</reference>
<name>X5ML72_9HYPH</name>
<dbReference type="SUPFAM" id="SSF47616">
    <property type="entry name" value="GST C-terminal domain-like"/>
    <property type="match status" value="1"/>
</dbReference>
<evidence type="ECO:0000313" key="4">
    <source>
        <dbReference type="Proteomes" id="UP000032160"/>
    </source>
</evidence>
<protein>
    <submittedName>
        <fullName evidence="3">Glutathione S-transferase</fullName>
    </submittedName>
</protein>
<evidence type="ECO:0000259" key="2">
    <source>
        <dbReference type="PROSITE" id="PS50405"/>
    </source>
</evidence>
<dbReference type="Gene3D" id="3.40.30.110">
    <property type="match status" value="2"/>
</dbReference>